<evidence type="ECO:0000313" key="6">
    <source>
        <dbReference type="Proteomes" id="UP001596505"/>
    </source>
</evidence>
<dbReference type="RefSeq" id="WP_380964278.1">
    <property type="nucleotide sequence ID" value="NZ_JBHTCO010000004.1"/>
</dbReference>
<dbReference type="InterPro" id="IPR036388">
    <property type="entry name" value="WH-like_DNA-bd_sf"/>
</dbReference>
<gene>
    <name evidence="5" type="ORF">ACFQRG_04825</name>
</gene>
<reference evidence="6" key="1">
    <citation type="journal article" date="2019" name="Int. J. Syst. Evol. Microbiol.">
        <title>The Global Catalogue of Microorganisms (GCM) 10K type strain sequencing project: providing services to taxonomists for standard genome sequencing and annotation.</title>
        <authorList>
            <consortium name="The Broad Institute Genomics Platform"/>
            <consortium name="The Broad Institute Genome Sequencing Center for Infectious Disease"/>
            <person name="Wu L."/>
            <person name="Ma J."/>
        </authorList>
    </citation>
    <scope>NUCLEOTIDE SEQUENCE [LARGE SCALE GENOMIC DNA]</scope>
    <source>
        <strain evidence="6">CGMCC 1.16305</strain>
    </source>
</reference>
<comment type="caution">
    <text evidence="5">The sequence shown here is derived from an EMBL/GenBank/DDBJ whole genome shotgun (WGS) entry which is preliminary data.</text>
</comment>
<dbReference type="SMART" id="SM00347">
    <property type="entry name" value="HTH_MARR"/>
    <property type="match status" value="1"/>
</dbReference>
<keyword evidence="6" id="KW-1185">Reference proteome</keyword>
<protein>
    <submittedName>
        <fullName evidence="5">MarR family winged helix-turn-helix transcriptional regulator</fullName>
    </submittedName>
</protein>
<dbReference type="Pfam" id="PF01047">
    <property type="entry name" value="MarR"/>
    <property type="match status" value="1"/>
</dbReference>
<evidence type="ECO:0000256" key="2">
    <source>
        <dbReference type="ARBA" id="ARBA00023125"/>
    </source>
</evidence>
<dbReference type="SUPFAM" id="SSF46785">
    <property type="entry name" value="Winged helix' DNA-binding domain"/>
    <property type="match status" value="1"/>
</dbReference>
<dbReference type="PRINTS" id="PR00598">
    <property type="entry name" value="HTHMARR"/>
</dbReference>
<dbReference type="InterPro" id="IPR000835">
    <property type="entry name" value="HTH_MarR-typ"/>
</dbReference>
<feature type="domain" description="HTH marR-type" evidence="4">
    <location>
        <begin position="1"/>
        <end position="134"/>
    </location>
</feature>
<organism evidence="5 6">
    <name type="scientific">Scopulibacillus cellulosilyticus</name>
    <dbReference type="NCBI Taxonomy" id="2665665"/>
    <lineage>
        <taxon>Bacteria</taxon>
        <taxon>Bacillati</taxon>
        <taxon>Bacillota</taxon>
        <taxon>Bacilli</taxon>
        <taxon>Bacillales</taxon>
        <taxon>Sporolactobacillaceae</taxon>
        <taxon>Scopulibacillus</taxon>
    </lineage>
</organism>
<dbReference type="PANTHER" id="PTHR42756">
    <property type="entry name" value="TRANSCRIPTIONAL REGULATOR, MARR"/>
    <property type="match status" value="1"/>
</dbReference>
<evidence type="ECO:0000256" key="1">
    <source>
        <dbReference type="ARBA" id="ARBA00023015"/>
    </source>
</evidence>
<evidence type="ECO:0000259" key="4">
    <source>
        <dbReference type="PROSITE" id="PS50995"/>
    </source>
</evidence>
<evidence type="ECO:0000313" key="5">
    <source>
        <dbReference type="EMBL" id="MFC7392298.1"/>
    </source>
</evidence>
<keyword evidence="2" id="KW-0238">DNA-binding</keyword>
<dbReference type="EMBL" id="JBHTCO010000004">
    <property type="protein sequence ID" value="MFC7392298.1"/>
    <property type="molecule type" value="Genomic_DNA"/>
</dbReference>
<dbReference type="PROSITE" id="PS50995">
    <property type="entry name" value="HTH_MARR_2"/>
    <property type="match status" value="1"/>
</dbReference>
<evidence type="ECO:0000256" key="3">
    <source>
        <dbReference type="ARBA" id="ARBA00023163"/>
    </source>
</evidence>
<keyword evidence="3" id="KW-0804">Transcription</keyword>
<sequence>MTNYNISAFIKLVRQMDRNVRNEFNFSLFGTQTQLLETLYRNGPLRMSDLAEKLDITLGAVTSLSDRMIKTTDFIERKRCDDDRRVVRLDLSKKGRSFIDSFIQTRSKTKHKFFDKLTEEEIAIFLRLSEKMLE</sequence>
<keyword evidence="1" id="KW-0805">Transcription regulation</keyword>
<name>A0ABW2PSD9_9BACL</name>
<dbReference type="Gene3D" id="1.10.10.10">
    <property type="entry name" value="Winged helix-like DNA-binding domain superfamily/Winged helix DNA-binding domain"/>
    <property type="match status" value="1"/>
</dbReference>
<accession>A0ABW2PSD9</accession>
<dbReference type="Proteomes" id="UP001596505">
    <property type="component" value="Unassembled WGS sequence"/>
</dbReference>
<proteinExistence type="predicted"/>
<dbReference type="InterPro" id="IPR036390">
    <property type="entry name" value="WH_DNA-bd_sf"/>
</dbReference>
<dbReference type="PANTHER" id="PTHR42756:SF1">
    <property type="entry name" value="TRANSCRIPTIONAL REPRESSOR OF EMRAB OPERON"/>
    <property type="match status" value="1"/>
</dbReference>